<reference evidence="2" key="1">
    <citation type="journal article" date="2015" name="Nature">
        <title>Complex archaea that bridge the gap between prokaryotes and eukaryotes.</title>
        <authorList>
            <person name="Spang A."/>
            <person name="Saw J.H."/>
            <person name="Jorgensen S.L."/>
            <person name="Zaremba-Niedzwiedzka K."/>
            <person name="Martijn J."/>
            <person name="Lind A.E."/>
            <person name="van Eijk R."/>
            <person name="Schleper C."/>
            <person name="Guy L."/>
            <person name="Ettema T.J."/>
        </authorList>
    </citation>
    <scope>NUCLEOTIDE SEQUENCE</scope>
</reference>
<evidence type="ECO:0000256" key="1">
    <source>
        <dbReference type="SAM" id="MobiDB-lite"/>
    </source>
</evidence>
<evidence type="ECO:0008006" key="3">
    <source>
        <dbReference type="Google" id="ProtNLM"/>
    </source>
</evidence>
<comment type="caution">
    <text evidence="2">The sequence shown here is derived from an EMBL/GenBank/DDBJ whole genome shotgun (WGS) entry which is preliminary data.</text>
</comment>
<sequence length="90" mass="10146">MLARKGNHQLNLAVHRIALAQGRVHPGAKEYLARKQTEGRSRKAALRRLKRQLVRSVLRAFSAPSPNEEDLPRSKKTTSIETPQALVRLT</sequence>
<name>A0A0F9DWV2_9ZZZZ</name>
<dbReference type="EMBL" id="LAZR01027274">
    <property type="protein sequence ID" value="KKL66234.1"/>
    <property type="molecule type" value="Genomic_DNA"/>
</dbReference>
<organism evidence="2">
    <name type="scientific">marine sediment metagenome</name>
    <dbReference type="NCBI Taxonomy" id="412755"/>
    <lineage>
        <taxon>unclassified sequences</taxon>
        <taxon>metagenomes</taxon>
        <taxon>ecological metagenomes</taxon>
    </lineage>
</organism>
<proteinExistence type="predicted"/>
<evidence type="ECO:0000313" key="2">
    <source>
        <dbReference type="EMBL" id="KKL66234.1"/>
    </source>
</evidence>
<dbReference type="AlphaFoldDB" id="A0A0F9DWV2"/>
<gene>
    <name evidence="2" type="ORF">LCGC14_2147030</name>
</gene>
<accession>A0A0F9DWV2</accession>
<feature type="region of interest" description="Disordered" evidence="1">
    <location>
        <begin position="60"/>
        <end position="90"/>
    </location>
</feature>
<protein>
    <recommendedName>
        <fullName evidence="3">Transposase IS116/IS110/IS902 family protein</fullName>
    </recommendedName>
</protein>